<dbReference type="Proteomes" id="UP000247792">
    <property type="component" value="Unassembled WGS sequence"/>
</dbReference>
<comment type="subcellular location">
    <subcellularLocation>
        <location evidence="1 10">Cell outer membrane</location>
        <topology evidence="1 10">Multi-pass membrane protein</topology>
    </subcellularLocation>
</comment>
<feature type="domain" description="TonB-dependent receptor plug" evidence="13">
    <location>
        <begin position="72"/>
        <end position="186"/>
    </location>
</feature>
<accession>A0A318JI48</accession>
<evidence type="ECO:0000256" key="4">
    <source>
        <dbReference type="ARBA" id="ARBA00022452"/>
    </source>
</evidence>
<dbReference type="InterPro" id="IPR000531">
    <property type="entry name" value="Beta-barrel_TonB"/>
</dbReference>
<keyword evidence="5 10" id="KW-0812">Transmembrane</keyword>
<dbReference type="Gene3D" id="2.170.130.10">
    <property type="entry name" value="TonB-dependent receptor, plug domain"/>
    <property type="match status" value="1"/>
</dbReference>
<dbReference type="InterPro" id="IPR039426">
    <property type="entry name" value="TonB-dep_rcpt-like"/>
</dbReference>
<dbReference type="GO" id="GO:0009279">
    <property type="term" value="C:cell outer membrane"/>
    <property type="evidence" value="ECO:0007669"/>
    <property type="project" value="UniProtKB-SubCell"/>
</dbReference>
<keyword evidence="4 10" id="KW-1134">Transmembrane beta strand</keyword>
<evidence type="ECO:0000256" key="1">
    <source>
        <dbReference type="ARBA" id="ARBA00004571"/>
    </source>
</evidence>
<dbReference type="PROSITE" id="PS52016">
    <property type="entry name" value="TONB_DEPENDENT_REC_3"/>
    <property type="match status" value="1"/>
</dbReference>
<name>A0A318JI48_9BURK</name>
<dbReference type="GO" id="GO:0044718">
    <property type="term" value="P:siderophore transmembrane transport"/>
    <property type="evidence" value="ECO:0007669"/>
    <property type="project" value="TreeGrafter"/>
</dbReference>
<dbReference type="OrthoDB" id="183532at2"/>
<dbReference type="Pfam" id="PF07715">
    <property type="entry name" value="Plug"/>
    <property type="match status" value="1"/>
</dbReference>
<dbReference type="InterPro" id="IPR037066">
    <property type="entry name" value="Plug_dom_sf"/>
</dbReference>
<keyword evidence="8 14" id="KW-0675">Receptor</keyword>
<dbReference type="PANTHER" id="PTHR30069:SF27">
    <property type="entry name" value="BLL4766 PROTEIN"/>
    <property type="match status" value="1"/>
</dbReference>
<gene>
    <name evidence="14" type="ORF">DFR42_10943</name>
</gene>
<evidence type="ECO:0000256" key="11">
    <source>
        <dbReference type="RuleBase" id="RU003357"/>
    </source>
</evidence>
<dbReference type="SUPFAM" id="SSF56935">
    <property type="entry name" value="Porins"/>
    <property type="match status" value="1"/>
</dbReference>
<evidence type="ECO:0000256" key="7">
    <source>
        <dbReference type="ARBA" id="ARBA00023136"/>
    </source>
</evidence>
<keyword evidence="9 10" id="KW-0998">Cell outer membrane</keyword>
<organism evidence="14 15">
    <name type="scientific">Undibacterium pigrum</name>
    <dbReference type="NCBI Taxonomy" id="401470"/>
    <lineage>
        <taxon>Bacteria</taxon>
        <taxon>Pseudomonadati</taxon>
        <taxon>Pseudomonadota</taxon>
        <taxon>Betaproteobacteria</taxon>
        <taxon>Burkholderiales</taxon>
        <taxon>Oxalobacteraceae</taxon>
        <taxon>Undibacterium</taxon>
    </lineage>
</organism>
<dbReference type="InterPro" id="IPR036942">
    <property type="entry name" value="Beta-barrel_TonB_sf"/>
</dbReference>
<dbReference type="PANTHER" id="PTHR30069">
    <property type="entry name" value="TONB-DEPENDENT OUTER MEMBRANE RECEPTOR"/>
    <property type="match status" value="1"/>
</dbReference>
<evidence type="ECO:0000313" key="15">
    <source>
        <dbReference type="Proteomes" id="UP000247792"/>
    </source>
</evidence>
<keyword evidence="6 11" id="KW-0798">TonB box</keyword>
<dbReference type="AlphaFoldDB" id="A0A318JI48"/>
<dbReference type="InterPro" id="IPR012910">
    <property type="entry name" value="Plug_dom"/>
</dbReference>
<evidence type="ECO:0000259" key="13">
    <source>
        <dbReference type="Pfam" id="PF07715"/>
    </source>
</evidence>
<sequence>MHFLALGHNLLAEKKLRIHSNYSGKRFYRRAGCAALLFSLLHQVAMAGGGEESIFLDDVPVVLSASRLSQPINEAPVAVTIIDRQMIKDSGAWDLSEVFRLVPGMYVAYHADPYFSADSTVAYHGMVTTTTSDRMQVLIDGRSVYASLFGGVNWSDLPIVLDDIERIEVIRGPDSASYGANSYSGVINIITRHPAETQGKTMSVAFGKGRKEGIFRYGGQSGALSYRLTASIREDQGEDDRIKKPTSVFTFWNLNKYDNKTIHNLNLRADYQLNSADTMEFQFGYNGGPREVGEYGNVSAISRRAENHFEMLHWRRALEAGGELSVQAFHTVERVYARLKDSDGVSDGDAILRRYDLEVQHTFSPFTNARLVWGGSIRYDQTYAPYYLGVGDNQYLYGDFPYHLRRFFGNLEWRARPDLVFNVGGMIENNTYTGTDTTPRFAVNWHVQPGHTLRLSHSRATRSPSVYEKTYDSYWRSPEFYPGLPEMQTERVKSTELGYIGKYGKFDVDFRLFYDDYSQLIDVRNKRSAAGGNLNAGTAIMRGYELQLKAQLTDKTRLIYGLSGGGVKSDNVNGVIYSDSLPKYSHSLMLSHRVNDQWSGSLVAYQVAQTKFNSTDYNPRENRGYFIDANRRLDGKLSYQFKLDGKAAELSVIAQNLADARYFEYRHDNELPGRAVRLNFKLDM</sequence>
<feature type="domain" description="TonB-dependent receptor-like beta-barrel" evidence="12">
    <location>
        <begin position="221"/>
        <end position="657"/>
    </location>
</feature>
<dbReference type="EMBL" id="QJKB01000009">
    <property type="protein sequence ID" value="PXX39932.1"/>
    <property type="molecule type" value="Genomic_DNA"/>
</dbReference>
<reference evidence="14 15" key="1">
    <citation type="submission" date="2018-05" db="EMBL/GenBank/DDBJ databases">
        <title>Genomic Encyclopedia of Type Strains, Phase IV (KMG-IV): sequencing the most valuable type-strain genomes for metagenomic binning, comparative biology and taxonomic classification.</title>
        <authorList>
            <person name="Goeker M."/>
        </authorList>
    </citation>
    <scope>NUCLEOTIDE SEQUENCE [LARGE SCALE GENOMIC DNA]</scope>
    <source>
        <strain evidence="14 15">DSM 19792</strain>
    </source>
</reference>
<dbReference type="GO" id="GO:0015344">
    <property type="term" value="F:siderophore uptake transmembrane transporter activity"/>
    <property type="evidence" value="ECO:0007669"/>
    <property type="project" value="TreeGrafter"/>
</dbReference>
<evidence type="ECO:0000313" key="14">
    <source>
        <dbReference type="EMBL" id="PXX39932.1"/>
    </source>
</evidence>
<evidence type="ECO:0000256" key="2">
    <source>
        <dbReference type="ARBA" id="ARBA00009810"/>
    </source>
</evidence>
<dbReference type="Gene3D" id="2.40.170.20">
    <property type="entry name" value="TonB-dependent receptor, beta-barrel domain"/>
    <property type="match status" value="1"/>
</dbReference>
<evidence type="ECO:0000259" key="12">
    <source>
        <dbReference type="Pfam" id="PF00593"/>
    </source>
</evidence>
<evidence type="ECO:0000256" key="5">
    <source>
        <dbReference type="ARBA" id="ARBA00022692"/>
    </source>
</evidence>
<evidence type="ECO:0000256" key="3">
    <source>
        <dbReference type="ARBA" id="ARBA00022448"/>
    </source>
</evidence>
<keyword evidence="15" id="KW-1185">Reference proteome</keyword>
<keyword evidence="7 10" id="KW-0472">Membrane</keyword>
<evidence type="ECO:0000256" key="8">
    <source>
        <dbReference type="ARBA" id="ARBA00023170"/>
    </source>
</evidence>
<protein>
    <submittedName>
        <fullName evidence="14">Iron complex outermembrane receptor protein</fullName>
    </submittedName>
</protein>
<evidence type="ECO:0000256" key="9">
    <source>
        <dbReference type="ARBA" id="ARBA00023237"/>
    </source>
</evidence>
<comment type="caution">
    <text evidence="14">The sequence shown here is derived from an EMBL/GenBank/DDBJ whole genome shotgun (WGS) entry which is preliminary data.</text>
</comment>
<proteinExistence type="inferred from homology"/>
<comment type="similarity">
    <text evidence="2 10 11">Belongs to the TonB-dependent receptor family.</text>
</comment>
<keyword evidence="3 10" id="KW-0813">Transport</keyword>
<dbReference type="Pfam" id="PF00593">
    <property type="entry name" value="TonB_dep_Rec_b-barrel"/>
    <property type="match status" value="1"/>
</dbReference>
<evidence type="ECO:0000256" key="10">
    <source>
        <dbReference type="PROSITE-ProRule" id="PRU01360"/>
    </source>
</evidence>
<evidence type="ECO:0000256" key="6">
    <source>
        <dbReference type="ARBA" id="ARBA00023077"/>
    </source>
</evidence>